<dbReference type="Proteomes" id="UP000007797">
    <property type="component" value="Unassembled WGS sequence"/>
</dbReference>
<feature type="chain" id="PRO_5003313940" evidence="1">
    <location>
        <begin position="29"/>
        <end position="498"/>
    </location>
</feature>
<dbReference type="RefSeq" id="XP_004353895.1">
    <property type="nucleotide sequence ID" value="XM_004353843.1"/>
</dbReference>
<evidence type="ECO:0000313" key="3">
    <source>
        <dbReference type="Proteomes" id="UP000007797"/>
    </source>
</evidence>
<dbReference type="InterPro" id="IPR041061">
    <property type="entry name" value="DAAD"/>
</dbReference>
<name>F4QCW2_CACFS</name>
<dbReference type="GeneID" id="14865766"/>
<sequence length="498" mass="56974">MKLFNHQFKTTIITLVLLLLVISNTINAFDSNEKVRDDLHPYIMAHTEGVKDMRHGQYAFAFYGSLGAQGGAFPLNRFKSLDLTTLGTSYYVCDINNFRYFKQEEEITVKNPINYKIVRQVTKAPPIVAAPIAVLQTISKITTSPITRKVSSSNRLVISKILFTPSPNWYTNPFDTSTLSIIHVLNLNGRGAMLKPLPPTTPIAYKINSEETVTNLLLPKNIENERLYLSFSRQWDIDYCHYINILQLSAPTRGIQVVSAATNRYGDRHVGYQSTLVTELERSSMINIRRPDGSIVSELFTFPTTFKSREFNWQYLINQAFDFFITNKVENFRSFENWKIFLDSAGYQDPFPQIVKKALIKTQKADCKWSQMIQRVKGSGKQLMFLKETVIPIDPPFDVSEPTCKPNAPWKMFPCLKTPLPNFVKDPNNPTFDCDITAQFRDQWKEAIIESATQNGKIPPADPTKFIDEKTEEFKVGFQSFYSNDKRNGVIECAKLNK</sequence>
<dbReference type="OrthoDB" id="24400at2759"/>
<evidence type="ECO:0000313" key="2">
    <source>
        <dbReference type="EMBL" id="EGG14486.1"/>
    </source>
</evidence>
<dbReference type="Pfam" id="PF18752">
    <property type="entry name" value="DAAD"/>
    <property type="match status" value="1"/>
</dbReference>
<keyword evidence="1" id="KW-0732">Signal</keyword>
<evidence type="ECO:0000256" key="1">
    <source>
        <dbReference type="SAM" id="SignalP"/>
    </source>
</evidence>
<organism evidence="2 3">
    <name type="scientific">Cavenderia fasciculata</name>
    <name type="common">Slime mold</name>
    <name type="synonym">Dictyostelium fasciculatum</name>
    <dbReference type="NCBI Taxonomy" id="261658"/>
    <lineage>
        <taxon>Eukaryota</taxon>
        <taxon>Amoebozoa</taxon>
        <taxon>Evosea</taxon>
        <taxon>Eumycetozoa</taxon>
        <taxon>Dictyostelia</taxon>
        <taxon>Acytosteliales</taxon>
        <taxon>Cavenderiaceae</taxon>
        <taxon>Cavenderia</taxon>
    </lineage>
</organism>
<dbReference type="AlphaFoldDB" id="F4QCW2"/>
<reference evidence="3" key="1">
    <citation type="journal article" date="2011" name="Genome Res.">
        <title>Phylogeny-wide analysis of social amoeba genomes highlights ancient origins for complex intercellular communication.</title>
        <authorList>
            <person name="Heidel A.J."/>
            <person name="Lawal H.M."/>
            <person name="Felder M."/>
            <person name="Schilde C."/>
            <person name="Helps N.R."/>
            <person name="Tunggal B."/>
            <person name="Rivero F."/>
            <person name="John U."/>
            <person name="Schleicher M."/>
            <person name="Eichinger L."/>
            <person name="Platzer M."/>
            <person name="Noegel A.A."/>
            <person name="Schaap P."/>
            <person name="Gloeckner G."/>
        </authorList>
    </citation>
    <scope>NUCLEOTIDE SEQUENCE [LARGE SCALE GENOMIC DNA]</scope>
    <source>
        <strain evidence="3">SH3</strain>
    </source>
</reference>
<accession>F4QCW2</accession>
<proteinExistence type="predicted"/>
<feature type="signal peptide" evidence="1">
    <location>
        <begin position="1"/>
        <end position="28"/>
    </location>
</feature>
<dbReference type="KEGG" id="dfa:DFA_12260"/>
<protein>
    <submittedName>
        <fullName evidence="2">Uncharacterized protein</fullName>
    </submittedName>
</protein>
<dbReference type="EMBL" id="GL883029">
    <property type="protein sequence ID" value="EGG14486.1"/>
    <property type="molecule type" value="Genomic_DNA"/>
</dbReference>
<keyword evidence="3" id="KW-1185">Reference proteome</keyword>
<gene>
    <name evidence="2" type="ORF">DFA_12260</name>
</gene>